<dbReference type="Gene3D" id="1.10.10.10">
    <property type="entry name" value="Winged helix-like DNA-binding domain superfamily/Winged helix DNA-binding domain"/>
    <property type="match status" value="1"/>
</dbReference>
<accession>A0A2D2D6M8</accession>
<keyword evidence="8" id="KW-1185">Reference proteome</keyword>
<evidence type="ECO:0000259" key="5">
    <source>
        <dbReference type="Pfam" id="PF04542"/>
    </source>
</evidence>
<dbReference type="KEGG" id="mtw:CQW49_21710"/>
<evidence type="ECO:0000313" key="8">
    <source>
        <dbReference type="Proteomes" id="UP000230709"/>
    </source>
</evidence>
<dbReference type="PANTHER" id="PTHR43133:SF63">
    <property type="entry name" value="RNA POLYMERASE SIGMA FACTOR FECI-RELATED"/>
    <property type="match status" value="1"/>
</dbReference>
<gene>
    <name evidence="7" type="ORF">CQW49_21710</name>
</gene>
<keyword evidence="3" id="KW-0731">Sigma factor</keyword>
<dbReference type="Pfam" id="PF08281">
    <property type="entry name" value="Sigma70_r4_2"/>
    <property type="match status" value="1"/>
</dbReference>
<dbReference type="GO" id="GO:0006352">
    <property type="term" value="P:DNA-templated transcription initiation"/>
    <property type="evidence" value="ECO:0007669"/>
    <property type="project" value="InterPro"/>
</dbReference>
<evidence type="ECO:0000313" key="7">
    <source>
        <dbReference type="EMBL" id="ATQ70615.1"/>
    </source>
</evidence>
<dbReference type="InterPro" id="IPR007627">
    <property type="entry name" value="RNA_pol_sigma70_r2"/>
</dbReference>
<dbReference type="Proteomes" id="UP000230709">
    <property type="component" value="Plasmid pOB3b1"/>
</dbReference>
<dbReference type="Gene3D" id="1.10.1740.10">
    <property type="match status" value="1"/>
</dbReference>
<protein>
    <submittedName>
        <fullName evidence="7">Sigma-70 family RNA polymerase sigma factor</fullName>
    </submittedName>
</protein>
<comment type="similarity">
    <text evidence="1">Belongs to the sigma-70 factor family. ECF subfamily.</text>
</comment>
<dbReference type="Pfam" id="PF04542">
    <property type="entry name" value="Sigma70_r2"/>
    <property type="match status" value="1"/>
</dbReference>
<dbReference type="InterPro" id="IPR013325">
    <property type="entry name" value="RNA_pol_sigma_r2"/>
</dbReference>
<name>A0A2D2D6M8_METT3</name>
<dbReference type="SUPFAM" id="SSF88946">
    <property type="entry name" value="Sigma2 domain of RNA polymerase sigma factors"/>
    <property type="match status" value="1"/>
</dbReference>
<dbReference type="GO" id="GO:0003677">
    <property type="term" value="F:DNA binding"/>
    <property type="evidence" value="ECO:0007669"/>
    <property type="project" value="InterPro"/>
</dbReference>
<dbReference type="InterPro" id="IPR013324">
    <property type="entry name" value="RNA_pol_sigma_r3/r4-like"/>
</dbReference>
<dbReference type="InterPro" id="IPR014284">
    <property type="entry name" value="RNA_pol_sigma-70_dom"/>
</dbReference>
<dbReference type="InterPro" id="IPR013249">
    <property type="entry name" value="RNA_pol_sigma70_r4_t2"/>
</dbReference>
<dbReference type="RefSeq" id="WP_003615877.1">
    <property type="nucleotide sequence ID" value="NZ_ADVE02000002.1"/>
</dbReference>
<proteinExistence type="inferred from homology"/>
<dbReference type="PANTHER" id="PTHR43133">
    <property type="entry name" value="RNA POLYMERASE ECF-TYPE SIGMA FACTO"/>
    <property type="match status" value="1"/>
</dbReference>
<organism evidence="7 8">
    <name type="scientific">Methylosinus trichosporium (strain ATCC 35070 / NCIMB 11131 / UNIQEM 75 / OB3b)</name>
    <dbReference type="NCBI Taxonomy" id="595536"/>
    <lineage>
        <taxon>Bacteria</taxon>
        <taxon>Pseudomonadati</taxon>
        <taxon>Pseudomonadota</taxon>
        <taxon>Alphaproteobacteria</taxon>
        <taxon>Hyphomicrobiales</taxon>
        <taxon>Methylocystaceae</taxon>
        <taxon>Methylosinus</taxon>
    </lineage>
</organism>
<geneLocation type="plasmid" evidence="8">
    <name>pob3b1</name>
</geneLocation>
<evidence type="ECO:0000256" key="4">
    <source>
        <dbReference type="ARBA" id="ARBA00023163"/>
    </source>
</evidence>
<dbReference type="InterPro" id="IPR036388">
    <property type="entry name" value="WH-like_DNA-bd_sf"/>
</dbReference>
<dbReference type="STRING" id="595536.GCA_000178815_00164"/>
<reference evidence="8" key="1">
    <citation type="submission" date="2017-10" db="EMBL/GenBank/DDBJ databases">
        <title>Completed PacBio SMRT sequence of Methylosinus trichosporium OB3b reveals presence of a third large plasmid.</title>
        <authorList>
            <person name="Charles T.C."/>
            <person name="Lynch M.D.J."/>
            <person name="Heil J.R."/>
            <person name="Cheng J."/>
        </authorList>
    </citation>
    <scope>NUCLEOTIDE SEQUENCE [LARGE SCALE GENOMIC DNA]</scope>
    <source>
        <strain evidence="8">OB3b</strain>
        <plasmid evidence="8">pob3b1</plasmid>
    </source>
</reference>
<keyword evidence="2" id="KW-0805">Transcription regulation</keyword>
<feature type="domain" description="RNA polymerase sigma-70 region 2" evidence="5">
    <location>
        <begin position="12"/>
        <end position="76"/>
    </location>
</feature>
<dbReference type="GO" id="GO:0016987">
    <property type="term" value="F:sigma factor activity"/>
    <property type="evidence" value="ECO:0007669"/>
    <property type="project" value="UniProtKB-KW"/>
</dbReference>
<keyword evidence="7" id="KW-0614">Plasmid</keyword>
<sequence>MSKTKGRLIGQLFERNKRDLLGCLTRRVGHEDAVDLLQETFVRLLRRREIGPILDEDAYLRTTAINLARDFSRQSKSMAKHVTPGDIPTEIAEAGLDPSQICEAKESVRLFYAALKSLPPKCREVFILRRFHDLSPDEIAQRLGISRNMVLKHLRLALERCHAALD</sequence>
<evidence type="ECO:0000256" key="3">
    <source>
        <dbReference type="ARBA" id="ARBA00023082"/>
    </source>
</evidence>
<feature type="domain" description="RNA polymerase sigma factor 70 region 4 type 2" evidence="6">
    <location>
        <begin position="111"/>
        <end position="161"/>
    </location>
</feature>
<evidence type="ECO:0000259" key="6">
    <source>
        <dbReference type="Pfam" id="PF08281"/>
    </source>
</evidence>
<dbReference type="SUPFAM" id="SSF88659">
    <property type="entry name" value="Sigma3 and sigma4 domains of RNA polymerase sigma factors"/>
    <property type="match status" value="1"/>
</dbReference>
<keyword evidence="4" id="KW-0804">Transcription</keyword>
<evidence type="ECO:0000256" key="2">
    <source>
        <dbReference type="ARBA" id="ARBA00023015"/>
    </source>
</evidence>
<dbReference type="EMBL" id="CP023738">
    <property type="protein sequence ID" value="ATQ70615.1"/>
    <property type="molecule type" value="Genomic_DNA"/>
</dbReference>
<dbReference type="AlphaFoldDB" id="A0A2D2D6M8"/>
<evidence type="ECO:0000256" key="1">
    <source>
        <dbReference type="ARBA" id="ARBA00010641"/>
    </source>
</evidence>
<dbReference type="InterPro" id="IPR039425">
    <property type="entry name" value="RNA_pol_sigma-70-like"/>
</dbReference>
<dbReference type="NCBIfam" id="TIGR02937">
    <property type="entry name" value="sigma70-ECF"/>
    <property type="match status" value="1"/>
</dbReference>